<gene>
    <name evidence="2" type="ORF">RN605_08170</name>
    <name evidence="1" type="ORF">RN608_01000</name>
</gene>
<protein>
    <submittedName>
        <fullName evidence="2">Uncharacterized protein</fullName>
    </submittedName>
</protein>
<dbReference type="EMBL" id="CP134878">
    <property type="protein sequence ID" value="WNM19275.1"/>
    <property type="molecule type" value="Genomic_DNA"/>
</dbReference>
<dbReference type="EMBL" id="CP134890">
    <property type="protein sequence ID" value="WNM20664.1"/>
    <property type="molecule type" value="Genomic_DNA"/>
</dbReference>
<name>A0AA96EY44_9FLAO</name>
<dbReference type="RefSeq" id="WP_313324077.1">
    <property type="nucleotide sequence ID" value="NZ_CP134878.1"/>
</dbReference>
<evidence type="ECO:0000313" key="3">
    <source>
        <dbReference type="Proteomes" id="UP001304515"/>
    </source>
</evidence>
<dbReference type="AlphaFoldDB" id="A0AA96EY44"/>
<accession>A0AA96J2P7</accession>
<accession>A0AA96EY44</accession>
<evidence type="ECO:0000313" key="1">
    <source>
        <dbReference type="EMBL" id="WNM19275.1"/>
    </source>
</evidence>
<organism evidence="2 3">
    <name type="scientific">Flavobacterium capsici</name>
    <dbReference type="NCBI Taxonomy" id="3075618"/>
    <lineage>
        <taxon>Bacteria</taxon>
        <taxon>Pseudomonadati</taxon>
        <taxon>Bacteroidota</taxon>
        <taxon>Flavobacteriia</taxon>
        <taxon>Flavobacteriales</taxon>
        <taxon>Flavobacteriaceae</taxon>
        <taxon>Flavobacterium</taxon>
    </lineage>
</organism>
<sequence>MFFVPGDMVNELVTNSINNFSMKGKCNPTFQNQGTQNVYVNGMLLEPGDSFPVNVPGVVLQNEIKITFGNDSTKQNILYIGYVTLNQ</sequence>
<proteinExistence type="predicted"/>
<reference evidence="2 3" key="1">
    <citation type="submission" date="2023-09" db="EMBL/GenBank/DDBJ databases">
        <title>Flavobacterium sp. a novel bacteria isolate from Pepper rhizosphere.</title>
        <authorList>
            <person name="Peng Y."/>
            <person name="Lee J."/>
        </authorList>
    </citation>
    <scope>NUCLEOTIDE SEQUENCE [LARGE SCALE GENOMIC DNA]</scope>
    <source>
        <strain evidence="1">PMR2A8</strain>
        <strain evidence="2 3">PMTSA4</strain>
    </source>
</reference>
<keyword evidence="3" id="KW-1185">Reference proteome</keyword>
<dbReference type="KEGG" id="fcj:RN605_08170"/>
<dbReference type="Proteomes" id="UP001304515">
    <property type="component" value="Chromosome"/>
</dbReference>
<evidence type="ECO:0000313" key="2">
    <source>
        <dbReference type="EMBL" id="WNM20664.1"/>
    </source>
</evidence>